<organism evidence="1 2">
    <name type="scientific">Kribbella shirazensis</name>
    <dbReference type="NCBI Taxonomy" id="1105143"/>
    <lineage>
        <taxon>Bacteria</taxon>
        <taxon>Bacillati</taxon>
        <taxon>Actinomycetota</taxon>
        <taxon>Actinomycetes</taxon>
        <taxon>Propionibacteriales</taxon>
        <taxon>Kribbellaceae</taxon>
        <taxon>Kribbella</taxon>
    </lineage>
</organism>
<dbReference type="RefSeq" id="WP_167210114.1">
    <property type="nucleotide sequence ID" value="NZ_JAASRO010000001.1"/>
</dbReference>
<dbReference type="EMBL" id="JAASRO010000001">
    <property type="protein sequence ID" value="NIK58959.1"/>
    <property type="molecule type" value="Genomic_DNA"/>
</dbReference>
<dbReference type="Proteomes" id="UP000555407">
    <property type="component" value="Unassembled WGS sequence"/>
</dbReference>
<reference evidence="1 2" key="1">
    <citation type="submission" date="2020-03" db="EMBL/GenBank/DDBJ databases">
        <title>Sequencing the genomes of 1000 actinobacteria strains.</title>
        <authorList>
            <person name="Klenk H.-P."/>
        </authorList>
    </citation>
    <scope>NUCLEOTIDE SEQUENCE [LARGE SCALE GENOMIC DNA]</scope>
    <source>
        <strain evidence="1 2">DSM 45490</strain>
    </source>
</reference>
<evidence type="ECO:0000313" key="2">
    <source>
        <dbReference type="Proteomes" id="UP000555407"/>
    </source>
</evidence>
<proteinExistence type="predicted"/>
<dbReference type="InterPro" id="IPR023393">
    <property type="entry name" value="START-like_dom_sf"/>
</dbReference>
<name>A0A7X5VCZ9_9ACTN</name>
<sequence>MVMAWRFGAVTVDAVMAVVRDSATFAEWMVAVPPELRAGPNWPAPGSVIQRYDGREPRARHAHNRHLVVATVERWRPEDELAFRLRSGLGGWVRITIKVHSRPGGALIEVHADPLTAAARLRYTGTARGSAEERCAQVAERLITLATAGEPED</sequence>
<dbReference type="AlphaFoldDB" id="A0A7X5VCZ9"/>
<dbReference type="Gene3D" id="3.30.530.20">
    <property type="match status" value="1"/>
</dbReference>
<evidence type="ECO:0000313" key="1">
    <source>
        <dbReference type="EMBL" id="NIK58959.1"/>
    </source>
</evidence>
<comment type="caution">
    <text evidence="1">The sequence shown here is derived from an EMBL/GenBank/DDBJ whole genome shotgun (WGS) entry which is preliminary data.</text>
</comment>
<keyword evidence="2" id="KW-1185">Reference proteome</keyword>
<protein>
    <recommendedName>
        <fullName evidence="3">SRPBCC family protein</fullName>
    </recommendedName>
</protein>
<evidence type="ECO:0008006" key="3">
    <source>
        <dbReference type="Google" id="ProtNLM"/>
    </source>
</evidence>
<gene>
    <name evidence="1" type="ORF">BJY22_004676</name>
</gene>
<accession>A0A7X5VCZ9</accession>
<dbReference type="SUPFAM" id="SSF55961">
    <property type="entry name" value="Bet v1-like"/>
    <property type="match status" value="1"/>
</dbReference>